<proteinExistence type="inferred from homology"/>
<keyword evidence="3" id="KW-0732">Signal</keyword>
<evidence type="ECO:0000256" key="4">
    <source>
        <dbReference type="ARBA" id="ARBA00023136"/>
    </source>
</evidence>
<evidence type="ECO:0000256" key="2">
    <source>
        <dbReference type="ARBA" id="ARBA00006275"/>
    </source>
</evidence>
<dbReference type="RefSeq" id="WP_338392906.1">
    <property type="nucleotide sequence ID" value="NZ_AP025314.1"/>
</dbReference>
<dbReference type="Pfam" id="PF07980">
    <property type="entry name" value="SusD_RagB"/>
    <property type="match status" value="1"/>
</dbReference>
<comment type="similarity">
    <text evidence="2">Belongs to the SusD family.</text>
</comment>
<accession>A0AAU9CCY4</accession>
<dbReference type="KEGG" id="fax:FUAX_00200"/>
<evidence type="ECO:0000259" key="6">
    <source>
        <dbReference type="Pfam" id="PF07980"/>
    </source>
</evidence>
<dbReference type="SUPFAM" id="SSF48452">
    <property type="entry name" value="TPR-like"/>
    <property type="match status" value="1"/>
</dbReference>
<keyword evidence="9" id="KW-1185">Reference proteome</keyword>
<evidence type="ECO:0000313" key="9">
    <source>
        <dbReference type="Proteomes" id="UP001348817"/>
    </source>
</evidence>
<sequence length="568" mass="64665">MKHLNKILWAVVMLLTASCLDRFPEDQISEESFFKSPKDFELFTNSFYGALPTYNTNDLMSDLVRAGGPNAVSNGTNIAVESDGTWNNSYAQIRKCNYLLNKAEGFADQESIKQAVGTTKFFRALAYFNLMKKFGGVPIVKAVLDIDSEELKAPRNSRQEVLDLVIADLNEAIKALPKAKDVGDANHGKITEEGAQAFLARVALFEGTWRKFRGENGKDLLTTAQQMSKKVMESDQFSLFKSPALGDRSYQYLFSLDNEKSNPAGITKSANKEFVLVAKYDKDTRSAPRSNMDITHSPTRKLADMFLCADGLPIDKSPMFKGKKTLTSEFENRDLRMSCDFQIPHKQYWNNWPSWSRDWAIPDEELGDPNTSRGWLFWHEISWNTRTSTGYGGYKHYVEGKNNYPFGGDYGTLRLAEVYLIYAEATFELNGNISDADLDMSINKLRERADMPRLTNGFVNANGLDMQEEIRRERAVELCFEGFRYDDLRRWYTAHVELSKPILGVKFTGTEYETYEFSKGYKGALDPDGFVLVETDASRQFNKDKNYLFPLPLKQLQLNSNLEQNPGW</sequence>
<keyword evidence="4" id="KW-0472">Membrane</keyword>
<comment type="subcellular location">
    <subcellularLocation>
        <location evidence="1">Cell outer membrane</location>
    </subcellularLocation>
</comment>
<dbReference type="Gene3D" id="1.25.40.390">
    <property type="match status" value="1"/>
</dbReference>
<feature type="domain" description="SusD-like N-terminal" evidence="7">
    <location>
        <begin position="83"/>
        <end position="204"/>
    </location>
</feature>
<feature type="domain" description="RagB/SusD" evidence="6">
    <location>
        <begin position="288"/>
        <end position="568"/>
    </location>
</feature>
<evidence type="ECO:0000256" key="5">
    <source>
        <dbReference type="ARBA" id="ARBA00023237"/>
    </source>
</evidence>
<keyword evidence="5" id="KW-0998">Cell outer membrane</keyword>
<gene>
    <name evidence="8" type="ORF">FUAX_00200</name>
</gene>
<dbReference type="AlphaFoldDB" id="A0AAU9CCY4"/>
<dbReference type="PROSITE" id="PS51257">
    <property type="entry name" value="PROKAR_LIPOPROTEIN"/>
    <property type="match status" value="1"/>
</dbReference>
<reference evidence="8 9" key="1">
    <citation type="submission" date="2021-12" db="EMBL/GenBank/DDBJ databases">
        <title>Genome sequencing of bacteria with rrn-lacking chromosome and rrn-plasmid.</title>
        <authorList>
            <person name="Anda M."/>
            <person name="Iwasaki W."/>
        </authorList>
    </citation>
    <scope>NUCLEOTIDE SEQUENCE [LARGE SCALE GENOMIC DNA]</scope>
    <source>
        <strain evidence="8 9">DSM 100852</strain>
    </source>
</reference>
<evidence type="ECO:0000256" key="3">
    <source>
        <dbReference type="ARBA" id="ARBA00022729"/>
    </source>
</evidence>
<dbReference type="InterPro" id="IPR011990">
    <property type="entry name" value="TPR-like_helical_dom_sf"/>
</dbReference>
<dbReference type="EMBL" id="AP025314">
    <property type="protein sequence ID" value="BDD07588.1"/>
    <property type="molecule type" value="Genomic_DNA"/>
</dbReference>
<dbReference type="Proteomes" id="UP001348817">
    <property type="component" value="Chromosome"/>
</dbReference>
<dbReference type="InterPro" id="IPR012944">
    <property type="entry name" value="SusD_RagB_dom"/>
</dbReference>
<dbReference type="GO" id="GO:0009279">
    <property type="term" value="C:cell outer membrane"/>
    <property type="evidence" value="ECO:0007669"/>
    <property type="project" value="UniProtKB-SubCell"/>
</dbReference>
<dbReference type="InterPro" id="IPR033985">
    <property type="entry name" value="SusD-like_N"/>
</dbReference>
<evidence type="ECO:0000313" key="8">
    <source>
        <dbReference type="EMBL" id="BDD07588.1"/>
    </source>
</evidence>
<organism evidence="8 9">
    <name type="scientific">Fulvitalea axinellae</name>
    <dbReference type="NCBI Taxonomy" id="1182444"/>
    <lineage>
        <taxon>Bacteria</taxon>
        <taxon>Pseudomonadati</taxon>
        <taxon>Bacteroidota</taxon>
        <taxon>Cytophagia</taxon>
        <taxon>Cytophagales</taxon>
        <taxon>Persicobacteraceae</taxon>
        <taxon>Fulvitalea</taxon>
    </lineage>
</organism>
<evidence type="ECO:0000259" key="7">
    <source>
        <dbReference type="Pfam" id="PF14322"/>
    </source>
</evidence>
<evidence type="ECO:0000256" key="1">
    <source>
        <dbReference type="ARBA" id="ARBA00004442"/>
    </source>
</evidence>
<dbReference type="Pfam" id="PF14322">
    <property type="entry name" value="SusD-like_3"/>
    <property type="match status" value="1"/>
</dbReference>
<protein>
    <submittedName>
        <fullName evidence="8">Membrane protein</fullName>
    </submittedName>
</protein>
<name>A0AAU9CCY4_9BACT</name>